<dbReference type="Pfam" id="PF01261">
    <property type="entry name" value="AP_endonuc_2"/>
    <property type="match status" value="1"/>
</dbReference>
<evidence type="ECO:0000259" key="2">
    <source>
        <dbReference type="Pfam" id="PF01261"/>
    </source>
</evidence>
<proteinExistence type="predicted"/>
<feature type="domain" description="Xylose isomerase-like TIM barrel" evidence="2">
    <location>
        <begin position="24"/>
        <end position="239"/>
    </location>
</feature>
<dbReference type="AlphaFoldDB" id="A0A841ASK9"/>
<dbReference type="GO" id="GO:0016853">
    <property type="term" value="F:isomerase activity"/>
    <property type="evidence" value="ECO:0007669"/>
    <property type="project" value="UniProtKB-KW"/>
</dbReference>
<evidence type="ECO:0000256" key="1">
    <source>
        <dbReference type="ARBA" id="ARBA00023277"/>
    </source>
</evidence>
<accession>A0A841ASK9</accession>
<dbReference type="EMBL" id="JACHMJ010000001">
    <property type="protein sequence ID" value="MBB5844781.1"/>
    <property type="molecule type" value="Genomic_DNA"/>
</dbReference>
<dbReference type="PANTHER" id="PTHR12110:SF41">
    <property type="entry name" value="INOSOSE DEHYDRATASE"/>
    <property type="match status" value="1"/>
</dbReference>
<dbReference type="PANTHER" id="PTHR12110">
    <property type="entry name" value="HYDROXYPYRUVATE ISOMERASE"/>
    <property type="match status" value="1"/>
</dbReference>
<keyword evidence="4" id="KW-1185">Reference proteome</keyword>
<organism evidence="3 4">
    <name type="scientific">Conyzicola lurida</name>
    <dbReference type="NCBI Taxonomy" id="1172621"/>
    <lineage>
        <taxon>Bacteria</taxon>
        <taxon>Bacillati</taxon>
        <taxon>Actinomycetota</taxon>
        <taxon>Actinomycetes</taxon>
        <taxon>Micrococcales</taxon>
        <taxon>Microbacteriaceae</taxon>
        <taxon>Conyzicola</taxon>
    </lineage>
</organism>
<dbReference type="RefSeq" id="WP_184239274.1">
    <property type="nucleotide sequence ID" value="NZ_JACHMJ010000001.1"/>
</dbReference>
<keyword evidence="1" id="KW-0119">Carbohydrate metabolism</keyword>
<dbReference type="SUPFAM" id="SSF51658">
    <property type="entry name" value="Xylose isomerase-like"/>
    <property type="match status" value="1"/>
</dbReference>
<comment type="caution">
    <text evidence="3">The sequence shown here is derived from an EMBL/GenBank/DDBJ whole genome shotgun (WGS) entry which is preliminary data.</text>
</comment>
<protein>
    <submittedName>
        <fullName evidence="3">Sugar phosphate isomerase/epimerase</fullName>
    </submittedName>
</protein>
<gene>
    <name evidence="3" type="ORF">HD599_003104</name>
</gene>
<dbReference type="InterPro" id="IPR050312">
    <property type="entry name" value="IolE/XylAMocC-like"/>
</dbReference>
<sequence length="269" mass="28144">MNATISLQLYTIREALEADPRAALARVAELGFTTVELFGMDTRADAYAAGLAETGLTAASAHATLVGRGGVAAPDFDATFDLAERLGVTTVIEPSTPAASWKDGAEIERMADELNAAADAAAERGLRVGYHNHDGELRGRVGSVSGLEYFTTLLDPRVVLEVDAYWVVAGGEDLVPFLERTADRVRLLHVKDGKLEGDLASQPAAGTGETPDHLATQVPAGTGAVPLDAALAALPSLEFAVVEFDVYSGDLFAGIAAGRDYLIERGYGA</sequence>
<dbReference type="InterPro" id="IPR013022">
    <property type="entry name" value="Xyl_isomerase-like_TIM-brl"/>
</dbReference>
<name>A0A841ASK9_9MICO</name>
<keyword evidence="3" id="KW-0413">Isomerase</keyword>
<evidence type="ECO:0000313" key="3">
    <source>
        <dbReference type="EMBL" id="MBB5844781.1"/>
    </source>
</evidence>
<dbReference type="InterPro" id="IPR036237">
    <property type="entry name" value="Xyl_isomerase-like_sf"/>
</dbReference>
<dbReference type="Gene3D" id="3.20.20.150">
    <property type="entry name" value="Divalent-metal-dependent TIM barrel enzymes"/>
    <property type="match status" value="1"/>
</dbReference>
<evidence type="ECO:0000313" key="4">
    <source>
        <dbReference type="Proteomes" id="UP000536685"/>
    </source>
</evidence>
<dbReference type="Proteomes" id="UP000536685">
    <property type="component" value="Unassembled WGS sequence"/>
</dbReference>
<reference evidence="3 4" key="1">
    <citation type="submission" date="2020-08" db="EMBL/GenBank/DDBJ databases">
        <title>Sequencing the genomes of 1000 actinobacteria strains.</title>
        <authorList>
            <person name="Klenk H.-P."/>
        </authorList>
    </citation>
    <scope>NUCLEOTIDE SEQUENCE [LARGE SCALE GENOMIC DNA]</scope>
    <source>
        <strain evidence="3 4">DSM 105784</strain>
    </source>
</reference>